<dbReference type="Proteomes" id="UP000298179">
    <property type="component" value="Unassembled WGS sequence"/>
</dbReference>
<evidence type="ECO:0000256" key="1">
    <source>
        <dbReference type="SAM" id="Phobius"/>
    </source>
</evidence>
<dbReference type="EMBL" id="SOZD01000001">
    <property type="protein sequence ID" value="TFF27895.1"/>
    <property type="molecule type" value="Genomic_DNA"/>
</dbReference>
<evidence type="ECO:0000259" key="2">
    <source>
        <dbReference type="Pfam" id="PF06568"/>
    </source>
</evidence>
<dbReference type="InterPro" id="IPR009506">
    <property type="entry name" value="YjiS-like"/>
</dbReference>
<gene>
    <name evidence="3" type="ORF">E3C22_03875</name>
</gene>
<dbReference type="OrthoDB" id="9812448at2"/>
<keyword evidence="4" id="KW-1185">Reference proteome</keyword>
<accession>A0A4Y8RU89</accession>
<proteinExistence type="predicted"/>
<keyword evidence="1" id="KW-1133">Transmembrane helix</keyword>
<comment type="caution">
    <text evidence="3">The sequence shown here is derived from an EMBL/GenBank/DDBJ whole genome shotgun (WGS) entry which is preliminary data.</text>
</comment>
<evidence type="ECO:0000313" key="3">
    <source>
        <dbReference type="EMBL" id="TFF27895.1"/>
    </source>
</evidence>
<dbReference type="AlphaFoldDB" id="A0A4Y8RU89"/>
<feature type="transmembrane region" description="Helical" evidence="1">
    <location>
        <begin position="25"/>
        <end position="44"/>
    </location>
</feature>
<keyword evidence="1" id="KW-0812">Transmembrane</keyword>
<protein>
    <submittedName>
        <fullName evidence="3">DUF1127 domain-containing protein</fullName>
    </submittedName>
</protein>
<sequence length="89" mass="9988">MHHARVAQIEDLSVRRAGSRGKAEALPALSEAIVALGSALAFAFRAVGRRRQMRQDLLSMSDDQLRDVGMSRDEALRAAERIEWRGDWK</sequence>
<organism evidence="3 4">
    <name type="scientific">Jiella endophytica</name>
    <dbReference type="NCBI Taxonomy" id="2558362"/>
    <lineage>
        <taxon>Bacteria</taxon>
        <taxon>Pseudomonadati</taxon>
        <taxon>Pseudomonadota</taxon>
        <taxon>Alphaproteobacteria</taxon>
        <taxon>Hyphomicrobiales</taxon>
        <taxon>Aurantimonadaceae</taxon>
        <taxon>Jiella</taxon>
    </lineage>
</organism>
<evidence type="ECO:0000313" key="4">
    <source>
        <dbReference type="Proteomes" id="UP000298179"/>
    </source>
</evidence>
<keyword evidence="1" id="KW-0472">Membrane</keyword>
<reference evidence="3 4" key="1">
    <citation type="submission" date="2019-03" db="EMBL/GenBank/DDBJ databases">
        <title>Jiella endophytica sp. nov., a novel endophytic bacterium isolated from root of Ficus microcarpa Linn. f.</title>
        <authorList>
            <person name="Tuo L."/>
        </authorList>
    </citation>
    <scope>NUCLEOTIDE SEQUENCE [LARGE SCALE GENOMIC DNA]</scope>
    <source>
        <strain evidence="3 4">CBS5Q-3</strain>
    </source>
</reference>
<dbReference type="Pfam" id="PF06568">
    <property type="entry name" value="YjiS-like"/>
    <property type="match status" value="1"/>
</dbReference>
<feature type="domain" description="YjiS-like" evidence="2">
    <location>
        <begin position="49"/>
        <end position="75"/>
    </location>
</feature>
<name>A0A4Y8RU89_9HYPH</name>